<dbReference type="InParanoid" id="M7X2X8"/>
<gene>
    <name evidence="1" type="ORF">C943_01794</name>
</gene>
<dbReference type="AlphaFoldDB" id="M7X2X8"/>
<dbReference type="EMBL" id="AMZY02000017">
    <property type="protein sequence ID" value="EMS31835.1"/>
    <property type="molecule type" value="Genomic_DNA"/>
</dbReference>
<protein>
    <submittedName>
        <fullName evidence="1">Uncharacterized protein</fullName>
    </submittedName>
</protein>
<sequence>MIFPYFSVVPNPMAMKTLFTFALFIGFQIFGVAQTIPSKEIQIKTAVMAAPEEKREGATVLGFDEKGNLVTLRKGSNDLICLADDPNSNGFNASCYHNTLEPFMARGRQLKAEGKTPKEIFDIREAEAKSGKLKMPKDGATLFVLTADQQNFDPKTGEVKDSYLRYVVYIPWATEASTGLPLKPSGPAMPWIMDPGTHRAHIMINPPRN</sequence>
<reference evidence="1" key="1">
    <citation type="submission" date="2013-01" db="EMBL/GenBank/DDBJ databases">
        <title>Genome assembly of Mariniradius saccharolyticus AK6.</title>
        <authorList>
            <person name="Vaidya B."/>
            <person name="Khatri I."/>
            <person name="Tanuku N.R.S."/>
            <person name="Subramanian S."/>
            <person name="Pinnaka A."/>
        </authorList>
    </citation>
    <scope>NUCLEOTIDE SEQUENCE [LARGE SCALE GENOMIC DNA]</scope>
    <source>
        <strain evidence="1">AK6</strain>
    </source>
</reference>
<name>M7X2X8_9BACT</name>
<dbReference type="STRING" id="1239962.C943_01794"/>
<dbReference type="Proteomes" id="UP000010953">
    <property type="component" value="Unassembled WGS sequence"/>
</dbReference>
<proteinExistence type="predicted"/>
<keyword evidence="2" id="KW-1185">Reference proteome</keyword>
<comment type="caution">
    <text evidence="1">The sequence shown here is derived from an EMBL/GenBank/DDBJ whole genome shotgun (WGS) entry which is preliminary data.</text>
</comment>
<evidence type="ECO:0000313" key="1">
    <source>
        <dbReference type="EMBL" id="EMS31835.1"/>
    </source>
</evidence>
<organism evidence="1 2">
    <name type="scientific">Mariniradius saccharolyticus AK6</name>
    <dbReference type="NCBI Taxonomy" id="1239962"/>
    <lineage>
        <taxon>Bacteria</taxon>
        <taxon>Pseudomonadati</taxon>
        <taxon>Bacteroidota</taxon>
        <taxon>Cytophagia</taxon>
        <taxon>Cytophagales</taxon>
        <taxon>Cyclobacteriaceae</taxon>
        <taxon>Mariniradius</taxon>
    </lineage>
</organism>
<evidence type="ECO:0000313" key="2">
    <source>
        <dbReference type="Proteomes" id="UP000010953"/>
    </source>
</evidence>
<accession>M7X2X8</accession>
<dbReference type="eggNOG" id="ENOG502ZBNJ">
    <property type="taxonomic scope" value="Bacteria"/>
</dbReference>